<keyword evidence="1" id="KW-0175">Coiled coil</keyword>
<evidence type="ECO:0000313" key="2">
    <source>
        <dbReference type="EMBL" id="CAG9324449.1"/>
    </source>
</evidence>
<name>A0AAU9JU83_9CILI</name>
<proteinExistence type="predicted"/>
<dbReference type="Proteomes" id="UP001162131">
    <property type="component" value="Unassembled WGS sequence"/>
</dbReference>
<evidence type="ECO:0000313" key="3">
    <source>
        <dbReference type="Proteomes" id="UP001162131"/>
    </source>
</evidence>
<feature type="coiled-coil region" evidence="1">
    <location>
        <begin position="70"/>
        <end position="152"/>
    </location>
</feature>
<protein>
    <submittedName>
        <fullName evidence="2">Uncharacterized protein</fullName>
    </submittedName>
</protein>
<gene>
    <name evidence="2" type="ORF">BSTOLATCC_MIC36239</name>
</gene>
<dbReference type="EMBL" id="CAJZBQ010000036">
    <property type="protein sequence ID" value="CAG9324449.1"/>
    <property type="molecule type" value="Genomic_DNA"/>
</dbReference>
<comment type="caution">
    <text evidence="2">The sequence shown here is derived from an EMBL/GenBank/DDBJ whole genome shotgun (WGS) entry which is preliminary data.</text>
</comment>
<organism evidence="2 3">
    <name type="scientific">Blepharisma stoltei</name>
    <dbReference type="NCBI Taxonomy" id="1481888"/>
    <lineage>
        <taxon>Eukaryota</taxon>
        <taxon>Sar</taxon>
        <taxon>Alveolata</taxon>
        <taxon>Ciliophora</taxon>
        <taxon>Postciliodesmatophora</taxon>
        <taxon>Heterotrichea</taxon>
        <taxon>Heterotrichida</taxon>
        <taxon>Blepharismidae</taxon>
        <taxon>Blepharisma</taxon>
    </lineage>
</organism>
<accession>A0AAU9JU83</accession>
<sequence>MEIAKANSTNSNEEEILARIEKLKEIDQALTSALQVQYQIQDRCDNLEEYINQNIERTLVSMKACTNSIINEMLKKKENLLKLLKSIEDSIENDETVVKIRDERDWYIKRVEDLESRYKEYSQKASEKKIKANDLEMSMRDLNAKLKSLNIQNMRIQFKLDGIKKRVLPISLQTSPKKQVQIIGHTSSTLSALVSPKGHEPISIKNLKNSILKTKNEIKKIQEETYKSNQSNNISRFFKSCYDTMHDDLIKRLPNKLSFIYKMLTDNSTEASMQQGSLSFNGDYFPNMKIKNQMKRMKEEELENLKFSWKEFKEIDSHKIFIILSVKDKVLEELIKAISVDFRAKKQEEIRKRSIIKSELEFLKLRIRRNEKGDIVSYR</sequence>
<dbReference type="AlphaFoldDB" id="A0AAU9JU83"/>
<keyword evidence="3" id="KW-1185">Reference proteome</keyword>
<reference evidence="2" key="1">
    <citation type="submission" date="2021-09" db="EMBL/GenBank/DDBJ databases">
        <authorList>
            <consortium name="AG Swart"/>
            <person name="Singh M."/>
            <person name="Singh A."/>
            <person name="Seah K."/>
            <person name="Emmerich C."/>
        </authorList>
    </citation>
    <scope>NUCLEOTIDE SEQUENCE</scope>
    <source>
        <strain evidence="2">ATCC30299</strain>
    </source>
</reference>
<evidence type="ECO:0000256" key="1">
    <source>
        <dbReference type="SAM" id="Coils"/>
    </source>
</evidence>